<proteinExistence type="predicted"/>
<evidence type="ECO:0000256" key="1">
    <source>
        <dbReference type="ARBA" id="ARBA00004370"/>
    </source>
</evidence>
<dbReference type="PANTHER" id="PTHR23319">
    <property type="entry name" value="GRAM DOMAIN CONTAINING 1B, ISOFORM E"/>
    <property type="match status" value="1"/>
</dbReference>
<dbReference type="EMBL" id="JAHRIQ010085848">
    <property type="protein sequence ID" value="MEQ2249607.1"/>
    <property type="molecule type" value="Genomic_DNA"/>
</dbReference>
<dbReference type="InterPro" id="IPR031968">
    <property type="entry name" value="VASt"/>
</dbReference>
<name>A0ABV0V0J1_9TELE</name>
<feature type="domain" description="VASt" evidence="4">
    <location>
        <begin position="1"/>
        <end position="46"/>
    </location>
</feature>
<dbReference type="InterPro" id="IPR051482">
    <property type="entry name" value="Cholesterol_transport"/>
</dbReference>
<dbReference type="PANTHER" id="PTHR23319:SF8">
    <property type="entry name" value="PROTEIN ASTER-A"/>
    <property type="match status" value="1"/>
</dbReference>
<accession>A0ABV0V0J1</accession>
<feature type="non-terminal residue" evidence="5">
    <location>
        <position position="1"/>
    </location>
</feature>
<sequence>VSSDICYRKQPWSLVKALIEKNTWSGVEEYYRNMESEVCKLETLLQTEVSVVTTGEAVGADAAKTPPSLRRRKRTCSWRQSDREGGGVKARERGDRGVGEERNRREAGAQFMKLGERAGGGGHNSISTVLLIVSFITCTQNGPWTELLHQCNVAWRRSVCGSALSTVWAGTKSCWKMKPASPESL</sequence>
<keyword evidence="2" id="KW-0472">Membrane</keyword>
<evidence type="ECO:0000313" key="5">
    <source>
        <dbReference type="EMBL" id="MEQ2249607.1"/>
    </source>
</evidence>
<evidence type="ECO:0000259" key="4">
    <source>
        <dbReference type="PROSITE" id="PS51778"/>
    </source>
</evidence>
<comment type="subcellular location">
    <subcellularLocation>
        <location evidence="1">Membrane</location>
    </subcellularLocation>
</comment>
<feature type="region of interest" description="Disordered" evidence="3">
    <location>
        <begin position="62"/>
        <end position="104"/>
    </location>
</feature>
<feature type="compositionally biased region" description="Basic and acidic residues" evidence="3">
    <location>
        <begin position="80"/>
        <end position="104"/>
    </location>
</feature>
<evidence type="ECO:0000256" key="2">
    <source>
        <dbReference type="ARBA" id="ARBA00023136"/>
    </source>
</evidence>
<keyword evidence="6" id="KW-1185">Reference proteome</keyword>
<protein>
    <recommendedName>
        <fullName evidence="4">VASt domain-containing protein</fullName>
    </recommendedName>
</protein>
<evidence type="ECO:0000313" key="6">
    <source>
        <dbReference type="Proteomes" id="UP001482620"/>
    </source>
</evidence>
<organism evidence="5 6">
    <name type="scientific">Ilyodon furcidens</name>
    <name type="common">goldbreast splitfin</name>
    <dbReference type="NCBI Taxonomy" id="33524"/>
    <lineage>
        <taxon>Eukaryota</taxon>
        <taxon>Metazoa</taxon>
        <taxon>Chordata</taxon>
        <taxon>Craniata</taxon>
        <taxon>Vertebrata</taxon>
        <taxon>Euteleostomi</taxon>
        <taxon>Actinopterygii</taxon>
        <taxon>Neopterygii</taxon>
        <taxon>Teleostei</taxon>
        <taxon>Neoteleostei</taxon>
        <taxon>Acanthomorphata</taxon>
        <taxon>Ovalentaria</taxon>
        <taxon>Atherinomorphae</taxon>
        <taxon>Cyprinodontiformes</taxon>
        <taxon>Goodeidae</taxon>
        <taxon>Ilyodon</taxon>
    </lineage>
</organism>
<reference evidence="5 6" key="1">
    <citation type="submission" date="2021-06" db="EMBL/GenBank/DDBJ databases">
        <authorList>
            <person name="Palmer J.M."/>
        </authorList>
    </citation>
    <scope>NUCLEOTIDE SEQUENCE [LARGE SCALE GENOMIC DNA]</scope>
    <source>
        <strain evidence="6">if_2019</strain>
        <tissue evidence="5">Muscle</tissue>
    </source>
</reference>
<gene>
    <name evidence="5" type="ORF">ILYODFUR_031081</name>
</gene>
<dbReference type="Proteomes" id="UP001482620">
    <property type="component" value="Unassembled WGS sequence"/>
</dbReference>
<comment type="caution">
    <text evidence="5">The sequence shown here is derived from an EMBL/GenBank/DDBJ whole genome shotgun (WGS) entry which is preliminary data.</text>
</comment>
<dbReference type="PROSITE" id="PS51778">
    <property type="entry name" value="VAST"/>
    <property type="match status" value="1"/>
</dbReference>
<evidence type="ECO:0000256" key="3">
    <source>
        <dbReference type="SAM" id="MobiDB-lite"/>
    </source>
</evidence>